<accession>A0A1Y2AEN1</accession>
<dbReference type="OrthoDB" id="2174708at2759"/>
<gene>
    <name evidence="2" type="ORF">LY90DRAFT_146771</name>
</gene>
<evidence type="ECO:0000313" key="3">
    <source>
        <dbReference type="Proteomes" id="UP000193920"/>
    </source>
</evidence>
<organism evidence="2 3">
    <name type="scientific">Neocallimastix californiae</name>
    <dbReference type="NCBI Taxonomy" id="1754190"/>
    <lineage>
        <taxon>Eukaryota</taxon>
        <taxon>Fungi</taxon>
        <taxon>Fungi incertae sedis</taxon>
        <taxon>Chytridiomycota</taxon>
        <taxon>Chytridiomycota incertae sedis</taxon>
        <taxon>Neocallimastigomycetes</taxon>
        <taxon>Neocallimastigales</taxon>
        <taxon>Neocallimastigaceae</taxon>
        <taxon>Neocallimastix</taxon>
    </lineage>
</organism>
<feature type="signal peptide" evidence="1">
    <location>
        <begin position="1"/>
        <end position="19"/>
    </location>
</feature>
<reference evidence="2 3" key="1">
    <citation type="submission" date="2016-08" db="EMBL/GenBank/DDBJ databases">
        <title>A Parts List for Fungal Cellulosomes Revealed by Comparative Genomics.</title>
        <authorList>
            <consortium name="DOE Joint Genome Institute"/>
            <person name="Haitjema C.H."/>
            <person name="Gilmore S.P."/>
            <person name="Henske J.K."/>
            <person name="Solomon K.V."/>
            <person name="De Groot R."/>
            <person name="Kuo A."/>
            <person name="Mondo S.J."/>
            <person name="Salamov A.A."/>
            <person name="Labutti K."/>
            <person name="Zhao Z."/>
            <person name="Chiniquy J."/>
            <person name="Barry K."/>
            <person name="Brewer H.M."/>
            <person name="Purvine S.O."/>
            <person name="Wright A.T."/>
            <person name="Boxma B."/>
            <person name="Van Alen T."/>
            <person name="Hackstein J.H."/>
            <person name="Baker S.E."/>
            <person name="Grigoriev I.V."/>
            <person name="O'Malley M.A."/>
        </authorList>
    </citation>
    <scope>NUCLEOTIDE SEQUENCE [LARGE SCALE GENOMIC DNA]</scope>
    <source>
        <strain evidence="2 3">G1</strain>
    </source>
</reference>
<feature type="chain" id="PRO_5012666160" evidence="1">
    <location>
        <begin position="20"/>
        <end position="232"/>
    </location>
</feature>
<evidence type="ECO:0000256" key="1">
    <source>
        <dbReference type="SAM" id="SignalP"/>
    </source>
</evidence>
<protein>
    <submittedName>
        <fullName evidence="2">Uncharacterized protein</fullName>
    </submittedName>
</protein>
<dbReference type="AlphaFoldDB" id="A0A1Y2AEN1"/>
<evidence type="ECO:0000313" key="2">
    <source>
        <dbReference type="EMBL" id="ORY20946.1"/>
    </source>
</evidence>
<keyword evidence="3" id="KW-1185">Reference proteome</keyword>
<sequence>MNFKTFCFAALALLSVVNAAPLTNNTSSIDDLKKACKYGNSELHVKMNEDDAIYACVHKYNENKHNNIARPDNSVCFYLDNDVYCIDRRYTNIKECDKSNKNFDYRTCSYDILSLTNDGSERYTYRFRSYPDKERISVDAVQDQKECKARNGIVLTYNVMYQYICLYPETSSHSLKDKHCVGVDGKVYCIYEDNTIITTCNKHSKQYNHDNCMNILSEYSKANGITVNEEKF</sequence>
<proteinExistence type="predicted"/>
<comment type="caution">
    <text evidence="2">The sequence shown here is derived from an EMBL/GenBank/DDBJ whole genome shotgun (WGS) entry which is preliminary data.</text>
</comment>
<name>A0A1Y2AEN1_9FUNG</name>
<keyword evidence="1" id="KW-0732">Signal</keyword>
<dbReference type="Proteomes" id="UP000193920">
    <property type="component" value="Unassembled WGS sequence"/>
</dbReference>
<dbReference type="EMBL" id="MCOG01000276">
    <property type="protein sequence ID" value="ORY20946.1"/>
    <property type="molecule type" value="Genomic_DNA"/>
</dbReference>